<evidence type="ECO:0000256" key="5">
    <source>
        <dbReference type="ARBA" id="ARBA00022906"/>
    </source>
</evidence>
<organism evidence="14 15">
    <name type="scientific">Desulfosoma caldarium</name>
    <dbReference type="NCBI Taxonomy" id="610254"/>
    <lineage>
        <taxon>Bacteria</taxon>
        <taxon>Pseudomonadati</taxon>
        <taxon>Thermodesulfobacteriota</taxon>
        <taxon>Syntrophobacteria</taxon>
        <taxon>Syntrophobacterales</taxon>
        <taxon>Syntrophobacteraceae</taxon>
        <taxon>Desulfosoma</taxon>
    </lineage>
</organism>
<dbReference type="Pfam" id="PF01545">
    <property type="entry name" value="Cation_efflux"/>
    <property type="match status" value="1"/>
</dbReference>
<feature type="transmembrane region" description="Helical" evidence="10">
    <location>
        <begin position="506"/>
        <end position="526"/>
    </location>
</feature>
<name>A0A3N1UYI8_9BACT</name>
<evidence type="ECO:0000256" key="9">
    <source>
        <dbReference type="SAM" id="MobiDB-lite"/>
    </source>
</evidence>
<keyword evidence="15" id="KW-1185">Reference proteome</keyword>
<feature type="transmembrane region" description="Helical" evidence="10">
    <location>
        <begin position="67"/>
        <end position="91"/>
    </location>
</feature>
<keyword evidence="4 10" id="KW-0812">Transmembrane</keyword>
<dbReference type="InterPro" id="IPR050681">
    <property type="entry name" value="CDF/SLC30A"/>
</dbReference>
<keyword evidence="7" id="KW-0406">Ion transport</keyword>
<proteinExistence type="inferred from homology"/>
<accession>A0A3N1UYI8</accession>
<dbReference type="SUPFAM" id="SSF160240">
    <property type="entry name" value="Cation efflux protein cytoplasmic domain-like"/>
    <property type="match status" value="1"/>
</dbReference>
<dbReference type="Gene3D" id="3.30.70.1350">
    <property type="entry name" value="Cation efflux protein, cytoplasmic domain"/>
    <property type="match status" value="1"/>
</dbReference>
<feature type="domain" description="Methylamine utilisation protein MauE" evidence="12">
    <location>
        <begin position="395"/>
        <end position="524"/>
    </location>
</feature>
<dbReference type="InterPro" id="IPR002524">
    <property type="entry name" value="Cation_efflux"/>
</dbReference>
<evidence type="ECO:0000256" key="7">
    <source>
        <dbReference type="ARBA" id="ARBA00023065"/>
    </source>
</evidence>
<feature type="transmembrane region" description="Helical" evidence="10">
    <location>
        <begin position="97"/>
        <end position="114"/>
    </location>
</feature>
<protein>
    <submittedName>
        <fullName evidence="14">Cation diffusion facilitator family transporter</fullName>
    </submittedName>
</protein>
<dbReference type="OrthoDB" id="9809646at2"/>
<evidence type="ECO:0000259" key="11">
    <source>
        <dbReference type="Pfam" id="PF01545"/>
    </source>
</evidence>
<feature type="transmembrane region" description="Helical" evidence="10">
    <location>
        <begin position="134"/>
        <end position="156"/>
    </location>
</feature>
<evidence type="ECO:0000313" key="14">
    <source>
        <dbReference type="EMBL" id="ROQ92356.1"/>
    </source>
</evidence>
<dbReference type="EMBL" id="RJVA01000012">
    <property type="protein sequence ID" value="ROQ92356.1"/>
    <property type="molecule type" value="Genomic_DNA"/>
</dbReference>
<feature type="transmembrane region" description="Helical" evidence="10">
    <location>
        <begin position="394"/>
        <end position="412"/>
    </location>
</feature>
<feature type="transmembrane region" description="Helical" evidence="10">
    <location>
        <begin position="168"/>
        <end position="189"/>
    </location>
</feature>
<evidence type="ECO:0000259" key="12">
    <source>
        <dbReference type="Pfam" id="PF07291"/>
    </source>
</evidence>
<dbReference type="InterPro" id="IPR036837">
    <property type="entry name" value="Cation_efflux_CTD_sf"/>
</dbReference>
<dbReference type="Pfam" id="PF07291">
    <property type="entry name" value="MauE"/>
    <property type="match status" value="1"/>
</dbReference>
<dbReference type="UniPathway" id="UPA00895"/>
<keyword evidence="6 10" id="KW-1133">Transmembrane helix</keyword>
<feature type="region of interest" description="Disordered" evidence="9">
    <location>
        <begin position="1"/>
        <end position="57"/>
    </location>
</feature>
<gene>
    <name evidence="14" type="ORF">EDC27_2062</name>
</gene>
<sequence length="549" mass="59471">MPFHPMGKHGKTVDDPAAQLRDPVHDVDDPLSREFPDVSGEDEAHGHGACEHHGHGLHAQDASGSRLLLTMLLNLLIPSAQVVGGVLANSVAVLSDATHNFGDFAALLIAYIAWRVGRRGATTRHTFGFRRVEILAALLNVLLLVGACSVILWEAVQRFRHPQEISGSWVMALAAVGVVGNGFSAWLLHRDAAHNLNMRGAFLHMMGDLLTSVAVLINGAVLLFKPWTWLDPLLSLIIVALILKNCWSVLQEAVAVLMNAAPRHVDISRVKETLEALPGVLNAHYLHAWHVSSSSIAFSCHLVIPDQKLSQGEQVRRQAAEALRRHFGIDHAIIQLETLCCGNGSLLCEGSCHGTTAMPSTESSRGEGRETRPAATSVPLHEGLSRKSQRFRQGALTVVRIALGLVFLYAAYEKILEPWDFAQTVDNYKLLPAWAVNAVALVLPWLEALVGVCLMAGLWLPGAFTTATGLLVVFLGSLVVNLLRGVDVDCGCFGTGEGVRNWSMRLSILRDAVLLGMAAVGTWLVMSASRSERLKPMQGIGEETARSRE</sequence>
<dbReference type="GO" id="GO:0030416">
    <property type="term" value="P:methylamine metabolic process"/>
    <property type="evidence" value="ECO:0007669"/>
    <property type="project" value="InterPro"/>
</dbReference>
<feature type="domain" description="Cation efflux protein transmembrane" evidence="11">
    <location>
        <begin position="68"/>
        <end position="258"/>
    </location>
</feature>
<feature type="transmembrane region" description="Helical" evidence="10">
    <location>
        <begin position="432"/>
        <end position="460"/>
    </location>
</feature>
<comment type="subcellular location">
    <subcellularLocation>
        <location evidence="1">Membrane</location>
        <topology evidence="1">Multi-pass membrane protein</topology>
    </subcellularLocation>
</comment>
<dbReference type="InterPro" id="IPR009908">
    <property type="entry name" value="Methylamine_util_MauE"/>
</dbReference>
<dbReference type="GO" id="GO:0005886">
    <property type="term" value="C:plasma membrane"/>
    <property type="evidence" value="ECO:0007669"/>
    <property type="project" value="TreeGrafter"/>
</dbReference>
<dbReference type="Gene3D" id="1.20.1510.10">
    <property type="entry name" value="Cation efflux protein transmembrane domain"/>
    <property type="match status" value="1"/>
</dbReference>
<dbReference type="InterPro" id="IPR027470">
    <property type="entry name" value="Cation_efflux_CTD"/>
</dbReference>
<keyword evidence="5" id="KW-0862">Zinc</keyword>
<evidence type="ECO:0000313" key="15">
    <source>
        <dbReference type="Proteomes" id="UP000276223"/>
    </source>
</evidence>
<evidence type="ECO:0000256" key="4">
    <source>
        <dbReference type="ARBA" id="ARBA00022692"/>
    </source>
</evidence>
<comment type="similarity">
    <text evidence="2">Belongs to the cation diffusion facilitator (CDF) transporter (TC 2.A.4) family. SLC30A subfamily.</text>
</comment>
<feature type="region of interest" description="Disordered" evidence="9">
    <location>
        <begin position="356"/>
        <end position="379"/>
    </location>
</feature>
<evidence type="ECO:0000256" key="2">
    <source>
        <dbReference type="ARBA" id="ARBA00008873"/>
    </source>
</evidence>
<feature type="compositionally biased region" description="Basic and acidic residues" evidence="9">
    <location>
        <begin position="22"/>
        <end position="54"/>
    </location>
</feature>
<feature type="transmembrane region" description="Helical" evidence="10">
    <location>
        <begin position="467"/>
        <end position="486"/>
    </location>
</feature>
<keyword evidence="5" id="KW-0864">Zinc transport</keyword>
<dbReference type="InterPro" id="IPR058533">
    <property type="entry name" value="Cation_efflux_TM"/>
</dbReference>
<feature type="transmembrane region" description="Helical" evidence="10">
    <location>
        <begin position="201"/>
        <end position="224"/>
    </location>
</feature>
<evidence type="ECO:0000256" key="1">
    <source>
        <dbReference type="ARBA" id="ARBA00004141"/>
    </source>
</evidence>
<dbReference type="GO" id="GO:0005385">
    <property type="term" value="F:zinc ion transmembrane transporter activity"/>
    <property type="evidence" value="ECO:0007669"/>
    <property type="project" value="TreeGrafter"/>
</dbReference>
<dbReference type="RefSeq" id="WP_123290512.1">
    <property type="nucleotide sequence ID" value="NZ_RJVA01000012.1"/>
</dbReference>
<dbReference type="PANTHER" id="PTHR11562">
    <property type="entry name" value="CATION EFFLUX PROTEIN/ ZINC TRANSPORTER"/>
    <property type="match status" value="1"/>
</dbReference>
<evidence type="ECO:0000256" key="8">
    <source>
        <dbReference type="ARBA" id="ARBA00023136"/>
    </source>
</evidence>
<keyword evidence="3" id="KW-0813">Transport</keyword>
<dbReference type="NCBIfam" id="TIGR01297">
    <property type="entry name" value="CDF"/>
    <property type="match status" value="1"/>
</dbReference>
<dbReference type="Pfam" id="PF16916">
    <property type="entry name" value="ZT_dimer"/>
    <property type="match status" value="1"/>
</dbReference>
<feature type="compositionally biased region" description="Basic residues" evidence="9">
    <location>
        <begin position="1"/>
        <end position="10"/>
    </location>
</feature>
<keyword evidence="8 10" id="KW-0472">Membrane</keyword>
<dbReference type="InterPro" id="IPR027469">
    <property type="entry name" value="Cation_efflux_TMD_sf"/>
</dbReference>
<feature type="domain" description="Cation efflux protein cytoplasmic" evidence="13">
    <location>
        <begin position="262"/>
        <end position="337"/>
    </location>
</feature>
<comment type="caution">
    <text evidence="14">The sequence shown here is derived from an EMBL/GenBank/DDBJ whole genome shotgun (WGS) entry which is preliminary data.</text>
</comment>
<dbReference type="Proteomes" id="UP000276223">
    <property type="component" value="Unassembled WGS sequence"/>
</dbReference>
<dbReference type="PANTHER" id="PTHR11562:SF17">
    <property type="entry name" value="RE54080P-RELATED"/>
    <property type="match status" value="1"/>
</dbReference>
<evidence type="ECO:0000259" key="13">
    <source>
        <dbReference type="Pfam" id="PF16916"/>
    </source>
</evidence>
<evidence type="ECO:0000256" key="10">
    <source>
        <dbReference type="SAM" id="Phobius"/>
    </source>
</evidence>
<dbReference type="AlphaFoldDB" id="A0A3N1UYI8"/>
<reference evidence="14 15" key="1">
    <citation type="submission" date="2018-11" db="EMBL/GenBank/DDBJ databases">
        <title>Genomic Encyclopedia of Type Strains, Phase IV (KMG-IV): sequencing the most valuable type-strain genomes for metagenomic binning, comparative biology and taxonomic classification.</title>
        <authorList>
            <person name="Goeker M."/>
        </authorList>
    </citation>
    <scope>NUCLEOTIDE SEQUENCE [LARGE SCALE GENOMIC DNA]</scope>
    <source>
        <strain evidence="14 15">DSM 22027</strain>
    </source>
</reference>
<feature type="transmembrane region" description="Helical" evidence="10">
    <location>
        <begin position="236"/>
        <end position="261"/>
    </location>
</feature>
<dbReference type="SUPFAM" id="SSF161111">
    <property type="entry name" value="Cation efflux protein transmembrane domain-like"/>
    <property type="match status" value="1"/>
</dbReference>
<evidence type="ECO:0000256" key="3">
    <source>
        <dbReference type="ARBA" id="ARBA00022448"/>
    </source>
</evidence>
<evidence type="ECO:0000256" key="6">
    <source>
        <dbReference type="ARBA" id="ARBA00022989"/>
    </source>
</evidence>